<dbReference type="KEGG" id="scs:Sta7437_1372"/>
<evidence type="ECO:0000313" key="3">
    <source>
        <dbReference type="Proteomes" id="UP000010473"/>
    </source>
</evidence>
<dbReference type="Proteomes" id="UP000010473">
    <property type="component" value="Chromosome"/>
</dbReference>
<keyword evidence="3" id="KW-1185">Reference proteome</keyword>
<accession>K9XS80</accession>
<proteinExistence type="predicted"/>
<organism evidence="2 3">
    <name type="scientific">Stanieria cyanosphaera (strain ATCC 29371 / PCC 7437)</name>
    <dbReference type="NCBI Taxonomy" id="111780"/>
    <lineage>
        <taxon>Bacteria</taxon>
        <taxon>Bacillati</taxon>
        <taxon>Cyanobacteriota</taxon>
        <taxon>Cyanophyceae</taxon>
        <taxon>Pleurocapsales</taxon>
        <taxon>Dermocarpellaceae</taxon>
        <taxon>Stanieria</taxon>
    </lineage>
</organism>
<dbReference type="OrthoDB" id="560974at2"/>
<reference evidence="3" key="1">
    <citation type="journal article" date="2013" name="Proc. Natl. Acad. Sci. U.S.A.">
        <title>Improving the coverage of the cyanobacterial phylum using diversity-driven genome sequencing.</title>
        <authorList>
            <person name="Shih P.M."/>
            <person name="Wu D."/>
            <person name="Latifi A."/>
            <person name="Axen S.D."/>
            <person name="Fewer D.P."/>
            <person name="Talla E."/>
            <person name="Calteau A."/>
            <person name="Cai F."/>
            <person name="Tandeau de Marsac N."/>
            <person name="Rippka R."/>
            <person name="Herdman M."/>
            <person name="Sivonen K."/>
            <person name="Coursin T."/>
            <person name="Laurent T."/>
            <person name="Goodwin L."/>
            <person name="Nolan M."/>
            <person name="Davenport K.W."/>
            <person name="Han C.S."/>
            <person name="Rubin E.M."/>
            <person name="Eisen J.A."/>
            <person name="Woyke T."/>
            <person name="Gugger M."/>
            <person name="Kerfeld C.A."/>
        </authorList>
    </citation>
    <scope>NUCLEOTIDE SEQUENCE [LARGE SCALE GENOMIC DNA]</scope>
    <source>
        <strain evidence="3">ATCC 29371 / PCC 7437</strain>
    </source>
</reference>
<feature type="coiled-coil region" evidence="1">
    <location>
        <begin position="90"/>
        <end position="142"/>
    </location>
</feature>
<dbReference type="STRING" id="111780.Sta7437_1372"/>
<dbReference type="HOGENOM" id="CLU_119980_0_0_3"/>
<dbReference type="AlphaFoldDB" id="K9XS80"/>
<dbReference type="EMBL" id="CP003653">
    <property type="protein sequence ID" value="AFZ34939.1"/>
    <property type="molecule type" value="Genomic_DNA"/>
</dbReference>
<keyword evidence="1" id="KW-0175">Coiled coil</keyword>
<evidence type="ECO:0000256" key="1">
    <source>
        <dbReference type="SAM" id="Coils"/>
    </source>
</evidence>
<dbReference type="eggNOG" id="COG1196">
    <property type="taxonomic scope" value="Bacteria"/>
</dbReference>
<protein>
    <submittedName>
        <fullName evidence="2">Uncharacterized protein</fullName>
    </submittedName>
</protein>
<sequence>MLHLAQIQKNPTSGEMELQFLAHQYSEKIWEVDEPYVVPLTEKLSLGEGVLVLVEYGEEKQIISISTATDWVLNLVKQYLHKNSINSQFLAAEQEKIEQWRQEITAQSLELNRRFLEIETRREQLQELEQTLKENRESQSSNSGT</sequence>
<evidence type="ECO:0000313" key="2">
    <source>
        <dbReference type="EMBL" id="AFZ34939.1"/>
    </source>
</evidence>
<name>K9XS80_STAC7</name>
<gene>
    <name evidence="2" type="ordered locus">Sta7437_1372</name>
</gene>